<dbReference type="AlphaFoldDB" id="A0A6J4MVA7"/>
<protein>
    <submittedName>
        <fullName evidence="2">Uncharacterized protein</fullName>
    </submittedName>
</protein>
<feature type="non-terminal residue" evidence="2">
    <location>
        <position position="58"/>
    </location>
</feature>
<feature type="region of interest" description="Disordered" evidence="1">
    <location>
        <begin position="22"/>
        <end position="58"/>
    </location>
</feature>
<name>A0A6J4MVA7_9BACT</name>
<dbReference type="EMBL" id="CADCTV010000941">
    <property type="protein sequence ID" value="CAA9369819.1"/>
    <property type="molecule type" value="Genomic_DNA"/>
</dbReference>
<gene>
    <name evidence="2" type="ORF">AVDCRST_MAG89-4485</name>
</gene>
<evidence type="ECO:0000313" key="2">
    <source>
        <dbReference type="EMBL" id="CAA9369819.1"/>
    </source>
</evidence>
<proteinExistence type="predicted"/>
<accession>A0A6J4MVA7</accession>
<sequence length="58" mass="6036">GNRSSVPGNLAHAVRSVSRAAARADAALRGPRRHHRRVLQAPGAGVPSAVRARPPGRL</sequence>
<evidence type="ECO:0000256" key="1">
    <source>
        <dbReference type="SAM" id="MobiDB-lite"/>
    </source>
</evidence>
<organism evidence="2">
    <name type="scientific">uncultured Gemmatimonadota bacterium</name>
    <dbReference type="NCBI Taxonomy" id="203437"/>
    <lineage>
        <taxon>Bacteria</taxon>
        <taxon>Pseudomonadati</taxon>
        <taxon>Gemmatimonadota</taxon>
        <taxon>environmental samples</taxon>
    </lineage>
</organism>
<reference evidence="2" key="1">
    <citation type="submission" date="2020-02" db="EMBL/GenBank/DDBJ databases">
        <authorList>
            <person name="Meier V. D."/>
        </authorList>
    </citation>
    <scope>NUCLEOTIDE SEQUENCE</scope>
    <source>
        <strain evidence="2">AVDCRST_MAG89</strain>
    </source>
</reference>
<feature type="non-terminal residue" evidence="2">
    <location>
        <position position="1"/>
    </location>
</feature>